<protein>
    <submittedName>
        <fullName evidence="1">Uncharacterized protein</fullName>
    </submittedName>
</protein>
<name>A0ABR4S5M1_9ACTN</name>
<keyword evidence="2" id="KW-1185">Reference proteome</keyword>
<evidence type="ECO:0000313" key="1">
    <source>
        <dbReference type="EMBL" id="KDR60943.1"/>
    </source>
</evidence>
<dbReference type="RefSeq" id="WP_049978517.1">
    <property type="nucleotide sequence ID" value="NZ_JHDU01000036.1"/>
</dbReference>
<dbReference type="Proteomes" id="UP000027443">
    <property type="component" value="Unassembled WGS sequence"/>
</dbReference>
<gene>
    <name evidence="1" type="ORF">DC60_02875</name>
</gene>
<dbReference type="EMBL" id="JHDU01000036">
    <property type="protein sequence ID" value="KDR60943.1"/>
    <property type="molecule type" value="Genomic_DNA"/>
</dbReference>
<reference evidence="1 2" key="1">
    <citation type="submission" date="2014-03" db="EMBL/GenBank/DDBJ databases">
        <title>Genome Sequence of Streptomyces wadayamensis A23 strain, an endophytic actinobacteria from Citrus reticulata.</title>
        <authorList>
            <person name="de Oliveira L.G."/>
            <person name="Tormet G.D."/>
            <person name="Marcon J."/>
            <person name="Samborsky M."/>
            <person name="Araujo W.L."/>
            <person name="de Azevedo J.L."/>
        </authorList>
    </citation>
    <scope>NUCLEOTIDE SEQUENCE [LARGE SCALE GENOMIC DNA]</scope>
    <source>
        <strain evidence="1 2">A23</strain>
    </source>
</reference>
<organism evidence="1 2">
    <name type="scientific">Streptomyces wadayamensis</name>
    <dbReference type="NCBI Taxonomy" id="141454"/>
    <lineage>
        <taxon>Bacteria</taxon>
        <taxon>Bacillati</taxon>
        <taxon>Actinomycetota</taxon>
        <taxon>Actinomycetes</taxon>
        <taxon>Kitasatosporales</taxon>
        <taxon>Streptomycetaceae</taxon>
        <taxon>Streptomyces</taxon>
    </lineage>
</organism>
<comment type="caution">
    <text evidence="1">The sequence shown here is derived from an EMBL/GenBank/DDBJ whole genome shotgun (WGS) entry which is preliminary data.</text>
</comment>
<proteinExistence type="predicted"/>
<accession>A0ABR4S5M1</accession>
<sequence length="181" mass="19826">MIRSRRNRAETARQEAELSASALAHHLQHGGGLTAITVPDLPLAEGETAVADVVCWAERYYGTDLVVPSATGYFEQHPSYGKRWVPNHHLDARRLREAEQAAAPQWQDQTTARVVLTSTGLRLRPASDPAWLPFDHALLTDITVGQGEVVVSYRTCAPLRLAGIPAPWLGVAIKHLRGLVT</sequence>
<evidence type="ECO:0000313" key="2">
    <source>
        <dbReference type="Proteomes" id="UP000027443"/>
    </source>
</evidence>